<evidence type="ECO:0000313" key="2">
    <source>
        <dbReference type="Proteomes" id="UP000278627"/>
    </source>
</evidence>
<reference evidence="3" key="1">
    <citation type="submission" date="2017-02" db="UniProtKB">
        <authorList>
            <consortium name="WormBaseParasite"/>
        </authorList>
    </citation>
    <scope>IDENTIFICATION</scope>
</reference>
<proteinExistence type="predicted"/>
<dbReference type="Proteomes" id="UP000278627">
    <property type="component" value="Unassembled WGS sequence"/>
</dbReference>
<name>A0A0N4T6Y4_BRUPA</name>
<accession>A0A0N4T6Y4</accession>
<evidence type="ECO:0000313" key="1">
    <source>
        <dbReference type="EMBL" id="VDN85121.1"/>
    </source>
</evidence>
<dbReference type="EMBL" id="UZAD01001511">
    <property type="protein sequence ID" value="VDN85121.1"/>
    <property type="molecule type" value="Genomic_DNA"/>
</dbReference>
<dbReference type="WBParaSite" id="BPAG_0000397101-mRNA-1">
    <property type="protein sequence ID" value="BPAG_0000397101-mRNA-1"/>
    <property type="gene ID" value="BPAG_0000397101"/>
</dbReference>
<keyword evidence="2" id="KW-1185">Reference proteome</keyword>
<protein>
    <submittedName>
        <fullName evidence="3">ING domain-containing protein</fullName>
    </submittedName>
</protein>
<gene>
    <name evidence="1" type="ORF">BPAG_LOCUS3935</name>
</gene>
<reference evidence="1 2" key="2">
    <citation type="submission" date="2018-11" db="EMBL/GenBank/DDBJ databases">
        <authorList>
            <consortium name="Pathogen Informatics"/>
        </authorList>
    </citation>
    <scope>NUCLEOTIDE SEQUENCE [LARGE SCALE GENOMIC DNA]</scope>
</reference>
<sequence>MEGIQAVFDYLKREFVMCNELHEFVKETIQFERSLISLLDTAQIKLDEVKELNAHEEMKEDAEEKKLYTIL</sequence>
<organism evidence="3">
    <name type="scientific">Brugia pahangi</name>
    <name type="common">Filarial nematode worm</name>
    <dbReference type="NCBI Taxonomy" id="6280"/>
    <lineage>
        <taxon>Eukaryota</taxon>
        <taxon>Metazoa</taxon>
        <taxon>Ecdysozoa</taxon>
        <taxon>Nematoda</taxon>
        <taxon>Chromadorea</taxon>
        <taxon>Rhabditida</taxon>
        <taxon>Spirurina</taxon>
        <taxon>Spiruromorpha</taxon>
        <taxon>Filarioidea</taxon>
        <taxon>Onchocercidae</taxon>
        <taxon>Brugia</taxon>
    </lineage>
</organism>
<dbReference type="AlphaFoldDB" id="A0A0N4T6Y4"/>
<evidence type="ECO:0000313" key="3">
    <source>
        <dbReference type="WBParaSite" id="BPAG_0000397101-mRNA-1"/>
    </source>
</evidence>